<name>A0ABQ0JQ77_9VIBR</name>
<accession>A0ABQ0JQ77</accession>
<dbReference type="EMBL" id="BBMS01000117">
    <property type="protein sequence ID" value="GAL30904.1"/>
    <property type="molecule type" value="Genomic_DNA"/>
</dbReference>
<dbReference type="Proteomes" id="UP000029223">
    <property type="component" value="Unassembled WGS sequence"/>
</dbReference>
<proteinExistence type="predicted"/>
<feature type="chain" id="PRO_5047481810" evidence="1">
    <location>
        <begin position="24"/>
        <end position="233"/>
    </location>
</feature>
<dbReference type="InterPro" id="IPR010794">
    <property type="entry name" value="MalM"/>
</dbReference>
<keyword evidence="1" id="KW-0732">Signal</keyword>
<evidence type="ECO:0000313" key="3">
    <source>
        <dbReference type="Proteomes" id="UP000029223"/>
    </source>
</evidence>
<keyword evidence="3" id="KW-1185">Reference proteome</keyword>
<organism evidence="2 3">
    <name type="scientific">Vibrio variabilis</name>
    <dbReference type="NCBI Taxonomy" id="990271"/>
    <lineage>
        <taxon>Bacteria</taxon>
        <taxon>Pseudomonadati</taxon>
        <taxon>Pseudomonadota</taxon>
        <taxon>Gammaproteobacteria</taxon>
        <taxon>Vibrionales</taxon>
        <taxon>Vibrionaceae</taxon>
        <taxon>Vibrio</taxon>
    </lineage>
</organism>
<dbReference type="PROSITE" id="PS51257">
    <property type="entry name" value="PROKAR_LIPOPROTEIN"/>
    <property type="match status" value="1"/>
</dbReference>
<evidence type="ECO:0000256" key="1">
    <source>
        <dbReference type="SAM" id="SignalP"/>
    </source>
</evidence>
<gene>
    <name evidence="2" type="ORF">JCM19239_4732</name>
</gene>
<comment type="caution">
    <text evidence="2">The sequence shown here is derived from an EMBL/GenBank/DDBJ whole genome shotgun (WGS) entry which is preliminary data.</text>
</comment>
<reference evidence="3" key="1">
    <citation type="submission" date="2014-09" db="EMBL/GenBank/DDBJ databases">
        <title>Vibrio variabilis JCM 19239. (C206) whole genome shotgun sequence.</title>
        <authorList>
            <person name="Sawabe T."/>
            <person name="Meirelles P."/>
            <person name="Nakanishi M."/>
            <person name="Sayaka M."/>
            <person name="Hattori M."/>
            <person name="Ohkuma M."/>
        </authorList>
    </citation>
    <scope>NUCLEOTIDE SEQUENCE [LARGE SCALE GENOMIC DNA]</scope>
    <source>
        <strain evidence="3">JCM 19239</strain>
    </source>
</reference>
<protein>
    <submittedName>
        <fullName evidence="2">Maltose operon periplasmic protein MalM</fullName>
    </submittedName>
</protein>
<dbReference type="Pfam" id="PF07148">
    <property type="entry name" value="MalM"/>
    <property type="match status" value="1"/>
</dbReference>
<sequence length="233" mass="25299">MIRKTILALALATIAGCASQVQDANNSKDEAGIAALNSQQGCCESLANVSFAPVSKPGAVEINLSTQSPKIELNSGRTFAEGIELPTALGEIKLTVYSIIDKQVFVPTVLVLDEKFQVLDVIGEDIIKHRESSILYKSGYLGEYAIPNRFSNGQKPVYLAVVTTKEALATSSEPMPPSEFALQSGSVSANDPYYSNLTITHSAIGKVTLELDYELPVYVRKQKWRSKQGKMRL</sequence>
<feature type="signal peptide" evidence="1">
    <location>
        <begin position="1"/>
        <end position="23"/>
    </location>
</feature>
<evidence type="ECO:0000313" key="2">
    <source>
        <dbReference type="EMBL" id="GAL30904.1"/>
    </source>
</evidence>